<evidence type="ECO:0000313" key="2">
    <source>
        <dbReference type="Proteomes" id="UP001215280"/>
    </source>
</evidence>
<proteinExistence type="predicted"/>
<name>A0AAD7K0B1_9AGAR</name>
<reference evidence="1" key="1">
    <citation type="submission" date="2023-03" db="EMBL/GenBank/DDBJ databases">
        <title>Massive genome expansion in bonnet fungi (Mycena s.s.) driven by repeated elements and novel gene families across ecological guilds.</title>
        <authorList>
            <consortium name="Lawrence Berkeley National Laboratory"/>
            <person name="Harder C.B."/>
            <person name="Miyauchi S."/>
            <person name="Viragh M."/>
            <person name="Kuo A."/>
            <person name="Thoen E."/>
            <person name="Andreopoulos B."/>
            <person name="Lu D."/>
            <person name="Skrede I."/>
            <person name="Drula E."/>
            <person name="Henrissat B."/>
            <person name="Morin E."/>
            <person name="Kohler A."/>
            <person name="Barry K."/>
            <person name="LaButti K."/>
            <person name="Morin E."/>
            <person name="Salamov A."/>
            <person name="Lipzen A."/>
            <person name="Mereny Z."/>
            <person name="Hegedus B."/>
            <person name="Baldrian P."/>
            <person name="Stursova M."/>
            <person name="Weitz H."/>
            <person name="Taylor A."/>
            <person name="Grigoriev I.V."/>
            <person name="Nagy L.G."/>
            <person name="Martin F."/>
            <person name="Kauserud H."/>
        </authorList>
    </citation>
    <scope>NUCLEOTIDE SEQUENCE</scope>
    <source>
        <strain evidence="1">CBHHK188m</strain>
    </source>
</reference>
<sequence length="110" mass="12722">MVQKPSGTSGSVETLETTGFEHGNKTIKSRWLLAPGKNLRFLTGLKAIGCHRFLVMEPPVFWLGWRSQPRPMRADGHHWFWQRRSAKSITDQRSARPDALRAYYWPFPPT</sequence>
<dbReference type="AlphaFoldDB" id="A0AAD7K0B1"/>
<keyword evidence="2" id="KW-1185">Reference proteome</keyword>
<organism evidence="1 2">
    <name type="scientific">Mycena maculata</name>
    <dbReference type="NCBI Taxonomy" id="230809"/>
    <lineage>
        <taxon>Eukaryota</taxon>
        <taxon>Fungi</taxon>
        <taxon>Dikarya</taxon>
        <taxon>Basidiomycota</taxon>
        <taxon>Agaricomycotina</taxon>
        <taxon>Agaricomycetes</taxon>
        <taxon>Agaricomycetidae</taxon>
        <taxon>Agaricales</taxon>
        <taxon>Marasmiineae</taxon>
        <taxon>Mycenaceae</taxon>
        <taxon>Mycena</taxon>
    </lineage>
</organism>
<dbReference type="Proteomes" id="UP001215280">
    <property type="component" value="Unassembled WGS sequence"/>
</dbReference>
<dbReference type="EMBL" id="JARJLG010000016">
    <property type="protein sequence ID" value="KAJ7774201.1"/>
    <property type="molecule type" value="Genomic_DNA"/>
</dbReference>
<gene>
    <name evidence="1" type="ORF">DFH07DRAFT_767403</name>
</gene>
<accession>A0AAD7K0B1</accession>
<evidence type="ECO:0000313" key="1">
    <source>
        <dbReference type="EMBL" id="KAJ7774201.1"/>
    </source>
</evidence>
<protein>
    <submittedName>
        <fullName evidence="1">Uncharacterized protein</fullName>
    </submittedName>
</protein>
<comment type="caution">
    <text evidence="1">The sequence shown here is derived from an EMBL/GenBank/DDBJ whole genome shotgun (WGS) entry which is preliminary data.</text>
</comment>